<dbReference type="Gene3D" id="2.60.120.260">
    <property type="entry name" value="Galactose-binding domain-like"/>
    <property type="match status" value="1"/>
</dbReference>
<evidence type="ECO:0000256" key="2">
    <source>
        <dbReference type="ARBA" id="ARBA00022729"/>
    </source>
</evidence>
<proteinExistence type="predicted"/>
<accession>A0A5C7BDR0</accession>
<dbReference type="GO" id="GO:0008237">
    <property type="term" value="F:metallopeptidase activity"/>
    <property type="evidence" value="ECO:0007669"/>
    <property type="project" value="InterPro"/>
</dbReference>
<dbReference type="STRING" id="1123037.GCA_000425305_02546"/>
<reference evidence="6 7" key="1">
    <citation type="submission" date="2019-08" db="EMBL/GenBank/DDBJ databases">
        <title>Genome of Psychroserpens burtonensis ACAM 167.</title>
        <authorList>
            <person name="Bowman J.P."/>
        </authorList>
    </citation>
    <scope>NUCLEOTIDE SEQUENCE [LARGE SCALE GENOMIC DNA]</scope>
    <source>
        <strain evidence="6 7">ACAM 167</strain>
    </source>
</reference>
<dbReference type="InterPro" id="IPR024079">
    <property type="entry name" value="MetalloPept_cat_dom_sf"/>
</dbReference>
<dbReference type="EMBL" id="VOSB01000019">
    <property type="protein sequence ID" value="TXE16270.1"/>
    <property type="molecule type" value="Genomic_DNA"/>
</dbReference>
<evidence type="ECO:0000259" key="5">
    <source>
        <dbReference type="PROSITE" id="PS51829"/>
    </source>
</evidence>
<evidence type="ECO:0000313" key="7">
    <source>
        <dbReference type="Proteomes" id="UP000321938"/>
    </source>
</evidence>
<dbReference type="Proteomes" id="UP000321938">
    <property type="component" value="Unassembled WGS sequence"/>
</dbReference>
<feature type="domain" description="P/Homo B" evidence="5">
    <location>
        <begin position="870"/>
        <end position="1023"/>
    </location>
</feature>
<dbReference type="AlphaFoldDB" id="A0A5C7BDR0"/>
<dbReference type="InterPro" id="IPR036116">
    <property type="entry name" value="FN3_sf"/>
</dbReference>
<feature type="signal peptide" evidence="4">
    <location>
        <begin position="1"/>
        <end position="22"/>
    </location>
</feature>
<dbReference type="InterPro" id="IPR008979">
    <property type="entry name" value="Galactose-bd-like_sf"/>
</dbReference>
<dbReference type="RefSeq" id="WP_147231890.1">
    <property type="nucleotide sequence ID" value="NZ_VOSB01000019.1"/>
</dbReference>
<evidence type="ECO:0000256" key="3">
    <source>
        <dbReference type="ARBA" id="ARBA00022801"/>
    </source>
</evidence>
<protein>
    <submittedName>
        <fullName evidence="6">T9SS type A sorting domain-containing protein</fullName>
    </submittedName>
</protein>
<organism evidence="6 7">
    <name type="scientific">Psychroserpens burtonensis</name>
    <dbReference type="NCBI Taxonomy" id="49278"/>
    <lineage>
        <taxon>Bacteria</taxon>
        <taxon>Pseudomonadati</taxon>
        <taxon>Bacteroidota</taxon>
        <taxon>Flavobacteriia</taxon>
        <taxon>Flavobacteriales</taxon>
        <taxon>Flavobacteriaceae</taxon>
        <taxon>Psychroserpens</taxon>
    </lineage>
</organism>
<dbReference type="NCBIfam" id="TIGR04183">
    <property type="entry name" value="Por_Secre_tail"/>
    <property type="match status" value="1"/>
</dbReference>
<keyword evidence="2 4" id="KW-0732">Signal</keyword>
<dbReference type="SUPFAM" id="SSF49265">
    <property type="entry name" value="Fibronectin type III"/>
    <property type="match status" value="1"/>
</dbReference>
<evidence type="ECO:0000256" key="4">
    <source>
        <dbReference type="SAM" id="SignalP"/>
    </source>
</evidence>
<dbReference type="SUPFAM" id="SSF49785">
    <property type="entry name" value="Galactose-binding domain-like"/>
    <property type="match status" value="1"/>
</dbReference>
<dbReference type="PROSITE" id="PS51829">
    <property type="entry name" value="P_HOMO_B"/>
    <property type="match status" value="1"/>
</dbReference>
<gene>
    <name evidence="6" type="ORF">ES692_13155</name>
</gene>
<feature type="chain" id="PRO_5022800768" evidence="4">
    <location>
        <begin position="23"/>
        <end position="1111"/>
    </location>
</feature>
<keyword evidence="7" id="KW-1185">Reference proteome</keyword>
<dbReference type="Pfam" id="PF13583">
    <property type="entry name" value="Reprolysin_4"/>
    <property type="match status" value="1"/>
</dbReference>
<dbReference type="GO" id="GO:0004252">
    <property type="term" value="F:serine-type endopeptidase activity"/>
    <property type="evidence" value="ECO:0007669"/>
    <property type="project" value="InterPro"/>
</dbReference>
<keyword evidence="3" id="KW-0378">Hydrolase</keyword>
<dbReference type="InterPro" id="IPR013783">
    <property type="entry name" value="Ig-like_fold"/>
</dbReference>
<keyword evidence="1" id="KW-0645">Protease</keyword>
<evidence type="ECO:0000313" key="6">
    <source>
        <dbReference type="EMBL" id="TXE16270.1"/>
    </source>
</evidence>
<evidence type="ECO:0000256" key="1">
    <source>
        <dbReference type="ARBA" id="ARBA00022670"/>
    </source>
</evidence>
<dbReference type="Gene3D" id="2.60.40.10">
    <property type="entry name" value="Immunoglobulins"/>
    <property type="match status" value="2"/>
</dbReference>
<comment type="caution">
    <text evidence="6">The sequence shown here is derived from an EMBL/GenBank/DDBJ whole genome shotgun (WGS) entry which is preliminary data.</text>
</comment>
<name>A0A5C7BDR0_9FLAO</name>
<dbReference type="SUPFAM" id="SSF55486">
    <property type="entry name" value="Metalloproteases ('zincins'), catalytic domain"/>
    <property type="match status" value="1"/>
</dbReference>
<dbReference type="Pfam" id="PF18962">
    <property type="entry name" value="Por_Secre_tail"/>
    <property type="match status" value="1"/>
</dbReference>
<dbReference type="GO" id="GO:0006508">
    <property type="term" value="P:proteolysis"/>
    <property type="evidence" value="ECO:0007669"/>
    <property type="project" value="UniProtKB-KW"/>
</dbReference>
<dbReference type="OrthoDB" id="9792152at2"/>
<dbReference type="Gene3D" id="3.40.390.10">
    <property type="entry name" value="Collagenase (Catalytic Domain)"/>
    <property type="match status" value="1"/>
</dbReference>
<dbReference type="InterPro" id="IPR002884">
    <property type="entry name" value="P_dom"/>
</dbReference>
<dbReference type="InterPro" id="IPR026444">
    <property type="entry name" value="Secre_tail"/>
</dbReference>
<dbReference type="Pfam" id="PF01483">
    <property type="entry name" value="P_proprotein"/>
    <property type="match status" value="1"/>
</dbReference>
<sequence length="1111" mass="118672">MKKTLNLIHLLCFLLITLCLNAQNNEWQQLNSTKQIDGVTLEKLNKTNFSIFQLDIEALKLRLVDAPLRRLSNGQSNMIVSFPDIKGQFQQYRIVETTIFSSNDNTAQHANIKTYLGSRTDHSGTRVRFSVTPLGLKAMISEPGMEAVYIQPVTKVSNGQYLVYDSAAKLNSSDTFECLTEDVDISKRIISSEVSRDANNQLLRTFRMAMSVTSEYTNFWDDGNNANGNAQADALAQMVSTLNRTNEVFEVDMAITFVLVDTADDPALDLIYSGTDPYGGNLNGDLQSNLTATVGESDYDIGHLLAFGGNNGNAGCIGCVCTNGKGSGFSSHGFLDNDGGPYMADFFDIDYVPHEIGHQMGANHTFSFNSEGTGVNAEPGSGTTIMGYAGITGANDVQDHSDPYFHYYSIDQILNNVNSGANQCAAITAITNNPPVANAGIDFTIPKGTAFILKGAAADVDGGDALTYTWEQIDSGVTTNGTFGPTKTSGAVWRSRPPNVSPNRYMPILSRVLNGQLTESNPVETVTNTSWETVSTVGRPLNFALTVRDRSEAGGVGQMPQSNFDAMTVTVDGTSGPFVVTSQTSNVTWDAGSSQTVTWNVAGTDAGAVNTPTVNILLSIDGGQTFPFIIASDVQNDGSENITVPLTGGDTSLARVIVEGNNNIFYAVNSSNFSIQESEFVLTVDTTELDICQPNDALYNFTYNTFLGFNDTTTFSVSGLPTGTNAAINPMSAINDGTTGTITISGTNAVATGNYSFSFEGSSGGITKSVDLVLNVYSDTLNSSILALPANGAIDVPSDGMLTWNLDDNAEEYLVEVSNNASFGTIVESATVLTNAYSTTSLASNTEYFWRVSASNNCVTANPSSVFSFTTANLTCDTFTDDVAQAISQSGSGNSYTSVVNVSADFPITDVNVTLDITHTWADDLDITLTSPNGTIVELTSDNGGNGDNYTATVFDQESTNGSITGGTAPFTGTFVPEGDLSTIYGEMSGGDWILTIVDDANQDGGSFNSFILEICVQGTLSVDNLESSISGFSIYPNPNNGSFNVNLNSSSNNTISIEVFDIRGRKVFDKRYDSSPTINKVINLENVQSGIYLLQVRDGLNKQTKKIIIN</sequence>